<comment type="catalytic activity">
    <reaction evidence="1">
        <text>[eIF5A protein]-L-lysine + spermidine = [eIF5A protein]-deoxyhypusine + propane-1,3-diamine</text>
        <dbReference type="Rhea" id="RHEA:33299"/>
        <dbReference type="Rhea" id="RHEA-COMP:10143"/>
        <dbReference type="Rhea" id="RHEA-COMP:10144"/>
        <dbReference type="ChEBI" id="CHEBI:29969"/>
        <dbReference type="ChEBI" id="CHEBI:57484"/>
        <dbReference type="ChEBI" id="CHEBI:57834"/>
        <dbReference type="ChEBI" id="CHEBI:82657"/>
        <dbReference type="EC" id="2.5.1.46"/>
    </reaction>
</comment>
<accession>A0AAE9DMF1</accession>
<organism evidence="15 16">
    <name type="scientific">Caenorhabditis briggsae</name>
    <dbReference type="NCBI Taxonomy" id="6238"/>
    <lineage>
        <taxon>Eukaryota</taxon>
        <taxon>Metazoa</taxon>
        <taxon>Ecdysozoa</taxon>
        <taxon>Nematoda</taxon>
        <taxon>Chromadorea</taxon>
        <taxon>Rhabditida</taxon>
        <taxon>Rhabditina</taxon>
        <taxon>Rhabditomorpha</taxon>
        <taxon>Rhabditoidea</taxon>
        <taxon>Rhabditidae</taxon>
        <taxon>Peloderinae</taxon>
        <taxon>Caenorhabditis</taxon>
    </lineage>
</organism>
<reference evidence="15 16" key="1">
    <citation type="submission" date="2022-05" db="EMBL/GenBank/DDBJ databases">
        <title>Chromosome-level reference genomes for two strains of Caenorhabditis briggsae: an improved platform for comparative genomics.</title>
        <authorList>
            <person name="Stevens L."/>
            <person name="Andersen E.C."/>
        </authorList>
    </citation>
    <scope>NUCLEOTIDE SEQUENCE [LARGE SCALE GENOMIC DNA]</scope>
    <source>
        <strain evidence="15">QX1410_ONT</strain>
        <tissue evidence="15">Whole-organism</tissue>
    </source>
</reference>
<dbReference type="PANTHER" id="PTHR11703:SF0">
    <property type="entry name" value="DEOXYHYPUSINE SYNTHASE"/>
    <property type="match status" value="1"/>
</dbReference>
<dbReference type="FunFam" id="3.40.910.10:FF:000001">
    <property type="entry name" value="Probable deoxyhypusine synthase"/>
    <property type="match status" value="1"/>
</dbReference>
<dbReference type="GO" id="GO:0046872">
    <property type="term" value="F:metal ion binding"/>
    <property type="evidence" value="ECO:0007669"/>
    <property type="project" value="UniProtKB-KW"/>
</dbReference>
<evidence type="ECO:0000313" key="15">
    <source>
        <dbReference type="EMBL" id="ULU07589.1"/>
    </source>
</evidence>
<gene>
    <name evidence="15" type="ORF">L3Y34_018950</name>
</gene>
<dbReference type="EC" id="2.5.1.46" evidence="7"/>
<evidence type="ECO:0000256" key="5">
    <source>
        <dbReference type="ARBA" id="ARBA00006759"/>
    </source>
</evidence>
<dbReference type="GO" id="GO:0004416">
    <property type="term" value="F:hydroxyacylglutathione hydrolase activity"/>
    <property type="evidence" value="ECO:0007669"/>
    <property type="project" value="InterPro"/>
</dbReference>
<dbReference type="Gene3D" id="3.60.15.10">
    <property type="entry name" value="Ribonuclease Z/Hydroxyacylglutathione hydrolase-like"/>
    <property type="match status" value="1"/>
</dbReference>
<keyword evidence="10" id="KW-0378">Hydrolase</keyword>
<comment type="similarity">
    <text evidence="5">Belongs to the metallo-beta-lactamase superfamily. Glyoxalase II family.</text>
</comment>
<keyword evidence="12" id="KW-0520">NAD</keyword>
<dbReference type="InterPro" id="IPR001279">
    <property type="entry name" value="Metallo-B-lactamas"/>
</dbReference>
<keyword evidence="11" id="KW-0862">Zinc</keyword>
<dbReference type="Pfam" id="PF16123">
    <property type="entry name" value="HAGH_C"/>
    <property type="match status" value="1"/>
</dbReference>
<dbReference type="Proteomes" id="UP000827892">
    <property type="component" value="Chromosome II"/>
</dbReference>
<evidence type="ECO:0000256" key="4">
    <source>
        <dbReference type="ARBA" id="ARBA00005041"/>
    </source>
</evidence>
<evidence type="ECO:0000256" key="13">
    <source>
        <dbReference type="ARBA" id="ARBA00023256"/>
    </source>
</evidence>
<keyword evidence="9" id="KW-0479">Metal-binding</keyword>
<comment type="pathway">
    <text evidence="4">Protein modification; eIF5A hypusination.</text>
</comment>
<evidence type="ECO:0000256" key="1">
    <source>
        <dbReference type="ARBA" id="ARBA00000952"/>
    </source>
</evidence>
<dbReference type="InterPro" id="IPR002773">
    <property type="entry name" value="Deoxyhypusine_synthase"/>
</dbReference>
<dbReference type="CDD" id="cd07723">
    <property type="entry name" value="hydroxyacylglutathione_hydrolase_MBL-fold"/>
    <property type="match status" value="1"/>
</dbReference>
<dbReference type="Gene3D" id="3.40.910.10">
    <property type="entry name" value="Deoxyhypusine synthase"/>
    <property type="match status" value="1"/>
</dbReference>
<dbReference type="InterPro" id="IPR035680">
    <property type="entry name" value="Clx_II_MBL"/>
</dbReference>
<sequence>MVYVKTLLRRADNFMYIVKKNAGARKAFLVDLVNEENYQELAEHENLEITAVLTTHHHYDHCGGNEGFRRQFPNIPIFGGDERVPAMDHALKHNQEIEIADLKISSFSTPCHTSGHICYFVSDPSNDAEPPVLFTGDTLFIAGCGRFFEGTAPQMDTALNKILKVLPEETLVYPGHEYTVANLKFAAHVEPRNPDVAAKLKWAEEQRAKGLFTVPSTIFDEKATNPFMRVVESEEIMSSNSGASQEDITTAQGAVLVKSCQVPDGSIPIRGFDFNTPDFSLSGILASYMSTGFQASHLAQAIQQVNQMLTLREVPLECDEDEKKLPYPEGRDKRSCTIFLGYTSNLVTSGLREVIRFCVQHDLVDCIVTSAGGIEEDLIKCLKPSYLGAFTMDGKTLRSNGMNRAGNVLIPNDNYCAFEDWLNPILDECLEKQQKENFNWTPSKLIQVLGERINDESSILYWAAKHKIPVFCPALTDGSLGDMLYFHSVKSAPGLRVDIVEDVRHINTIAVKSLKTGSIILGGGFVKHHINNANLMRNGSDHTVYINTGQEFDGSDSGAQPDEAVSWGKVKPSAGAVKVHAEATLVFPLLVSETFAKHIMTSLWIPNAIFLMMSSEVWAVGSVCYQCATPNLESNWAITGLPLKPSNLEFDQTCEAANDADTKDSKFMSTMCSSYCFELAMPINEEYGFVRGCHGDFVWEEFRVSNESCQKTPVKKTAEDKSIYAGSHFCPPSGEDETKCNKKLIKGDITATLEKCDPVELHTCKSCSSYDGAGSCSASTTDTCKAPYCTKTVGTLDGGSYESRGCAFFNPIGSNVCSWTDQTYNVSTGVDSVVQRTKRTKRSISMAFRANQCYCQGELCNSSPRFSTILLSFLSASFLAFL</sequence>
<dbReference type="AlphaFoldDB" id="A0AAE9DMF1"/>
<dbReference type="NCBIfam" id="TIGR00321">
    <property type="entry name" value="dhys"/>
    <property type="match status" value="1"/>
</dbReference>
<dbReference type="InterPro" id="IPR036982">
    <property type="entry name" value="Deoxyhypusine_synthase_sf"/>
</dbReference>
<evidence type="ECO:0000256" key="10">
    <source>
        <dbReference type="ARBA" id="ARBA00022801"/>
    </source>
</evidence>
<evidence type="ECO:0000259" key="14">
    <source>
        <dbReference type="SMART" id="SM00849"/>
    </source>
</evidence>
<dbReference type="SUPFAM" id="SSF56281">
    <property type="entry name" value="Metallo-hydrolase/oxidoreductase"/>
    <property type="match status" value="1"/>
</dbReference>
<evidence type="ECO:0000256" key="2">
    <source>
        <dbReference type="ARBA" id="ARBA00001911"/>
    </source>
</evidence>
<keyword evidence="13" id="KW-0386">Hypusine biosynthesis</keyword>
<dbReference type="HAMAP" id="MF_01374">
    <property type="entry name" value="Glyoxalase_2"/>
    <property type="match status" value="1"/>
</dbReference>
<dbReference type="InterPro" id="IPR032282">
    <property type="entry name" value="HAGH_C"/>
</dbReference>
<name>A0AAE9DMF1_CAEBR</name>
<evidence type="ECO:0000256" key="3">
    <source>
        <dbReference type="ARBA" id="ARBA00001947"/>
    </source>
</evidence>
<feature type="domain" description="Metallo-beta-lactamase" evidence="14">
    <location>
        <begin position="12"/>
        <end position="176"/>
    </location>
</feature>
<protein>
    <recommendedName>
        <fullName evidence="7">deoxyhypusine synthase</fullName>
        <ecNumber evidence="7">2.5.1.46</ecNumber>
    </recommendedName>
</protein>
<dbReference type="SMART" id="SM00849">
    <property type="entry name" value="Lactamase_B"/>
    <property type="match status" value="1"/>
</dbReference>
<dbReference type="PANTHER" id="PTHR11703">
    <property type="entry name" value="DEOXYHYPUSINE SYNTHASE"/>
    <property type="match status" value="1"/>
</dbReference>
<evidence type="ECO:0000256" key="6">
    <source>
        <dbReference type="ARBA" id="ARBA00009892"/>
    </source>
</evidence>
<comment type="cofactor">
    <cofactor evidence="2">
        <name>NAD(+)</name>
        <dbReference type="ChEBI" id="CHEBI:57540"/>
    </cofactor>
</comment>
<evidence type="ECO:0000256" key="8">
    <source>
        <dbReference type="ARBA" id="ARBA00022679"/>
    </source>
</evidence>
<dbReference type="EMBL" id="CP090892">
    <property type="protein sequence ID" value="ULU07589.1"/>
    <property type="molecule type" value="Genomic_DNA"/>
</dbReference>
<comment type="similarity">
    <text evidence="6">Belongs to the deoxyhypusine synthase family.</text>
</comment>
<dbReference type="InterPro" id="IPR036866">
    <property type="entry name" value="RibonucZ/Hydroxyglut_hydro"/>
</dbReference>
<evidence type="ECO:0000256" key="9">
    <source>
        <dbReference type="ARBA" id="ARBA00022723"/>
    </source>
</evidence>
<dbReference type="Pfam" id="PF00753">
    <property type="entry name" value="Lactamase_B"/>
    <property type="match status" value="1"/>
</dbReference>
<evidence type="ECO:0000256" key="11">
    <source>
        <dbReference type="ARBA" id="ARBA00022833"/>
    </source>
</evidence>
<evidence type="ECO:0000313" key="16">
    <source>
        <dbReference type="Proteomes" id="UP000827892"/>
    </source>
</evidence>
<dbReference type="Pfam" id="PF01916">
    <property type="entry name" value="DS"/>
    <property type="match status" value="1"/>
</dbReference>
<evidence type="ECO:0000256" key="7">
    <source>
        <dbReference type="ARBA" id="ARBA00012683"/>
    </source>
</evidence>
<dbReference type="InterPro" id="IPR029035">
    <property type="entry name" value="DHS-like_NAD/FAD-binding_dom"/>
</dbReference>
<keyword evidence="8" id="KW-0808">Transferase</keyword>
<dbReference type="NCBIfam" id="TIGR03413">
    <property type="entry name" value="GSH_gloB"/>
    <property type="match status" value="1"/>
</dbReference>
<dbReference type="GO" id="GO:0019243">
    <property type="term" value="P:methylglyoxal catabolic process to D-lactate via S-lactoyl-glutathione"/>
    <property type="evidence" value="ECO:0007669"/>
    <property type="project" value="InterPro"/>
</dbReference>
<comment type="cofactor">
    <cofactor evidence="3">
        <name>Zn(2+)</name>
        <dbReference type="ChEBI" id="CHEBI:29105"/>
    </cofactor>
</comment>
<dbReference type="SUPFAM" id="SSF52467">
    <property type="entry name" value="DHS-like NAD/FAD-binding domain"/>
    <property type="match status" value="1"/>
</dbReference>
<evidence type="ECO:0000256" key="12">
    <source>
        <dbReference type="ARBA" id="ARBA00023027"/>
    </source>
</evidence>
<dbReference type="GO" id="GO:0034038">
    <property type="term" value="F:deoxyhypusine synthase activity"/>
    <property type="evidence" value="ECO:0007669"/>
    <property type="project" value="UniProtKB-EC"/>
</dbReference>
<proteinExistence type="inferred from homology"/>
<dbReference type="InterPro" id="IPR017782">
    <property type="entry name" value="Hydroxyacylglutathione_Hdrlase"/>
</dbReference>